<dbReference type="Pfam" id="PF10409">
    <property type="entry name" value="PTEN_C2"/>
    <property type="match status" value="1"/>
</dbReference>
<feature type="region of interest" description="Disordered" evidence="15">
    <location>
        <begin position="117"/>
        <end position="153"/>
    </location>
</feature>
<feature type="compositionally biased region" description="Polar residues" evidence="15">
    <location>
        <begin position="786"/>
        <end position="808"/>
    </location>
</feature>
<dbReference type="InterPro" id="IPR016130">
    <property type="entry name" value="Tyr_Pase_AS"/>
</dbReference>
<evidence type="ECO:0000256" key="2">
    <source>
        <dbReference type="ARBA" id="ARBA00004316"/>
    </source>
</evidence>
<dbReference type="PROSITE" id="PS51181">
    <property type="entry name" value="PPASE_TENSIN"/>
    <property type="match status" value="1"/>
</dbReference>
<dbReference type="Gene3D" id="2.60.40.1110">
    <property type="match status" value="1"/>
</dbReference>
<feature type="compositionally biased region" description="Low complexity" evidence="15">
    <location>
        <begin position="939"/>
        <end position="949"/>
    </location>
</feature>
<dbReference type="PROSITE" id="PS50001">
    <property type="entry name" value="SH2"/>
    <property type="match status" value="1"/>
</dbReference>
<dbReference type="PROSITE" id="PS51182">
    <property type="entry name" value="C2_TENSIN"/>
    <property type="match status" value="1"/>
</dbReference>
<dbReference type="CDD" id="cd09927">
    <property type="entry name" value="SH2_Tensin_like"/>
    <property type="match status" value="1"/>
</dbReference>
<dbReference type="InterPro" id="IPR000980">
    <property type="entry name" value="SH2"/>
</dbReference>
<feature type="compositionally biased region" description="Polar residues" evidence="15">
    <location>
        <begin position="1526"/>
        <end position="1537"/>
    </location>
</feature>
<dbReference type="CDD" id="cd14508">
    <property type="entry name" value="PTP_tensin"/>
    <property type="match status" value="1"/>
</dbReference>
<dbReference type="InterPro" id="IPR051484">
    <property type="entry name" value="Tensin_PTEN_phosphatase"/>
</dbReference>
<feature type="domain" description="C2 tensin-type" evidence="20">
    <location>
        <begin position="329"/>
        <end position="479"/>
    </location>
</feature>
<feature type="compositionally biased region" description="Low complexity" evidence="15">
    <location>
        <begin position="986"/>
        <end position="997"/>
    </location>
</feature>
<evidence type="ECO:0000259" key="17">
    <source>
        <dbReference type="PROSITE" id="PS50056"/>
    </source>
</evidence>
<dbReference type="InterPro" id="IPR006020">
    <property type="entry name" value="PTB/PI_dom"/>
</dbReference>
<dbReference type="InterPro" id="IPR035892">
    <property type="entry name" value="C2_domain_sf"/>
</dbReference>
<dbReference type="PANTHER" id="PTHR45734">
    <property type="entry name" value="TENSIN"/>
    <property type="match status" value="1"/>
</dbReference>
<feature type="compositionally biased region" description="Polar residues" evidence="15">
    <location>
        <begin position="558"/>
        <end position="571"/>
    </location>
</feature>
<dbReference type="FunFam" id="3.90.190.10:FF:000010">
    <property type="entry name" value="tensin-1 isoform X2"/>
    <property type="match status" value="1"/>
</dbReference>
<dbReference type="SUPFAM" id="SSF49562">
    <property type="entry name" value="C2 domain (Calcium/lipid-binding domain, CaLB)"/>
    <property type="match status" value="1"/>
</dbReference>
<dbReference type="InterPro" id="IPR033929">
    <property type="entry name" value="Tensin_PTB"/>
</dbReference>
<evidence type="ECO:0000259" key="16">
    <source>
        <dbReference type="PROSITE" id="PS50001"/>
    </source>
</evidence>
<keyword evidence="21" id="KW-1185">Reference proteome</keyword>
<evidence type="ECO:0000256" key="13">
    <source>
        <dbReference type="ARBA" id="ARBA00023273"/>
    </source>
</evidence>
<dbReference type="FunFam" id="3.30.60.20:FF:000065">
    <property type="entry name" value="Tensin 1"/>
    <property type="match status" value="1"/>
</dbReference>
<dbReference type="SUPFAM" id="SSF57889">
    <property type="entry name" value="Cysteine-rich domain"/>
    <property type="match status" value="1"/>
</dbReference>
<evidence type="ECO:0000256" key="5">
    <source>
        <dbReference type="ARBA" id="ARBA00022490"/>
    </source>
</evidence>
<dbReference type="OMA" id="HQNPNDH"/>
<feature type="compositionally biased region" description="Polar residues" evidence="15">
    <location>
        <begin position="1156"/>
        <end position="1169"/>
    </location>
</feature>
<feature type="domain" description="Phosphatase tensin-type" evidence="19">
    <location>
        <begin position="152"/>
        <end position="324"/>
    </location>
</feature>
<dbReference type="InterPro" id="IPR000387">
    <property type="entry name" value="Tyr_Pase_dom"/>
</dbReference>
<feature type="compositionally biased region" description="Low complexity" evidence="15">
    <location>
        <begin position="1779"/>
        <end position="1804"/>
    </location>
</feature>
<keyword evidence="8" id="KW-0378">Hydrolase</keyword>
<comment type="subcellular location">
    <subcellularLocation>
        <location evidence="1">Cell junction</location>
        <location evidence="1">Focal adhesion</location>
    </subcellularLocation>
    <subcellularLocation>
        <location evidence="2">Cell projection</location>
    </subcellularLocation>
    <subcellularLocation>
        <location evidence="3">Cytoplasm</location>
    </subcellularLocation>
</comment>
<keyword evidence="5" id="KW-0963">Cytoplasm</keyword>
<keyword evidence="13" id="KW-0966">Cell projection</keyword>
<feature type="compositionally biased region" description="Low complexity" evidence="15">
    <location>
        <begin position="2107"/>
        <end position="2123"/>
    </location>
</feature>
<evidence type="ECO:0000256" key="11">
    <source>
        <dbReference type="ARBA" id="ARBA00022949"/>
    </source>
</evidence>
<accession>A0A9J7K9A7</accession>
<feature type="compositionally biased region" description="Low complexity" evidence="15">
    <location>
        <begin position="1933"/>
        <end position="1952"/>
    </location>
</feature>
<feature type="region of interest" description="Disordered" evidence="15">
    <location>
        <begin position="1452"/>
        <end position="1902"/>
    </location>
</feature>
<dbReference type="CDD" id="cd01213">
    <property type="entry name" value="PTB_tensin"/>
    <property type="match status" value="1"/>
</dbReference>
<feature type="domain" description="SH2" evidence="16">
    <location>
        <begin position="2184"/>
        <end position="2293"/>
    </location>
</feature>
<feature type="region of interest" description="Disordered" evidence="15">
    <location>
        <begin position="518"/>
        <end position="610"/>
    </location>
</feature>
<feature type="compositionally biased region" description="Low complexity" evidence="15">
    <location>
        <begin position="1594"/>
        <end position="1604"/>
    </location>
</feature>
<feature type="compositionally biased region" description="Polar residues" evidence="15">
    <location>
        <begin position="122"/>
        <end position="139"/>
    </location>
</feature>
<dbReference type="Proteomes" id="UP000001554">
    <property type="component" value="Chromosome 18"/>
</dbReference>
<feature type="region of interest" description="Disordered" evidence="15">
    <location>
        <begin position="1923"/>
        <end position="1953"/>
    </location>
</feature>
<evidence type="ECO:0000256" key="7">
    <source>
        <dbReference type="ARBA" id="ARBA00022723"/>
    </source>
</evidence>
<dbReference type="SMART" id="SM00252">
    <property type="entry name" value="SH2"/>
    <property type="match status" value="1"/>
</dbReference>
<feature type="compositionally biased region" description="Low complexity" evidence="15">
    <location>
        <begin position="906"/>
        <end position="930"/>
    </location>
</feature>
<dbReference type="InterPro" id="IPR003595">
    <property type="entry name" value="Tyr_Pase_cat"/>
</dbReference>
<feature type="domain" description="Tyrosine specific protein phosphatases" evidence="17">
    <location>
        <begin position="236"/>
        <end position="313"/>
    </location>
</feature>
<feature type="region of interest" description="Disordered" evidence="15">
    <location>
        <begin position="1153"/>
        <end position="1174"/>
    </location>
</feature>
<feature type="compositionally biased region" description="Polar residues" evidence="15">
    <location>
        <begin position="2133"/>
        <end position="2151"/>
    </location>
</feature>
<dbReference type="GO" id="GO:0004721">
    <property type="term" value="F:phosphoprotein phosphatase activity"/>
    <property type="evidence" value="ECO:0007669"/>
    <property type="project" value="UniProtKB-KW"/>
</dbReference>
<dbReference type="GO" id="GO:0005737">
    <property type="term" value="C:cytoplasm"/>
    <property type="evidence" value="ECO:0007669"/>
    <property type="project" value="UniProtKB-SubCell"/>
</dbReference>
<dbReference type="InterPro" id="IPR046349">
    <property type="entry name" value="C1-like_sf"/>
</dbReference>
<dbReference type="SUPFAM" id="SSF52799">
    <property type="entry name" value="(Phosphotyrosine protein) phosphatases II"/>
    <property type="match status" value="1"/>
</dbReference>
<feature type="region of interest" description="Disordered" evidence="15">
    <location>
        <begin position="731"/>
        <end position="769"/>
    </location>
</feature>
<evidence type="ECO:0000256" key="12">
    <source>
        <dbReference type="ARBA" id="ARBA00022999"/>
    </source>
</evidence>
<feature type="compositionally biased region" description="Polar residues" evidence="15">
    <location>
        <begin position="1836"/>
        <end position="1862"/>
    </location>
</feature>
<dbReference type="GO" id="GO:0005925">
    <property type="term" value="C:focal adhesion"/>
    <property type="evidence" value="ECO:0000318"/>
    <property type="project" value="GO_Central"/>
</dbReference>
<feature type="compositionally biased region" description="Low complexity" evidence="15">
    <location>
        <begin position="1058"/>
        <end position="1081"/>
    </location>
</feature>
<dbReference type="Gene3D" id="3.30.505.10">
    <property type="entry name" value="SH2 domain"/>
    <property type="match status" value="1"/>
</dbReference>
<dbReference type="Pfam" id="PF22785">
    <property type="entry name" value="Tc-R-P"/>
    <property type="match status" value="1"/>
</dbReference>
<dbReference type="InterPro" id="IPR011993">
    <property type="entry name" value="PH-like_dom_sf"/>
</dbReference>
<evidence type="ECO:0000256" key="4">
    <source>
        <dbReference type="ARBA" id="ARBA00007881"/>
    </source>
</evidence>
<feature type="domain" description="Phorbol-ester/DAG-type" evidence="18">
    <location>
        <begin position="58"/>
        <end position="106"/>
    </location>
</feature>
<protein>
    <submittedName>
        <fullName evidence="22">Tensin-like</fullName>
    </submittedName>
</protein>
<dbReference type="Gene3D" id="3.90.190.10">
    <property type="entry name" value="Protein tyrosine phosphatase superfamily"/>
    <property type="match status" value="1"/>
</dbReference>
<feature type="compositionally biased region" description="Low complexity" evidence="15">
    <location>
        <begin position="576"/>
        <end position="589"/>
    </location>
</feature>
<dbReference type="Pfam" id="PF00130">
    <property type="entry name" value="C1_1"/>
    <property type="match status" value="1"/>
</dbReference>
<evidence type="ECO:0000259" key="20">
    <source>
        <dbReference type="PROSITE" id="PS51182"/>
    </source>
</evidence>
<evidence type="ECO:0000313" key="21">
    <source>
        <dbReference type="Proteomes" id="UP000001554"/>
    </source>
</evidence>
<dbReference type="SMART" id="SM01326">
    <property type="entry name" value="PTEN_C2"/>
    <property type="match status" value="1"/>
</dbReference>
<dbReference type="Pfam" id="PF08416">
    <property type="entry name" value="PTB"/>
    <property type="match status" value="1"/>
</dbReference>
<dbReference type="KEGG" id="bfo:118406137"/>
<reference evidence="22" key="1">
    <citation type="journal article" date="2016" name="Genome Biol. Evol.">
        <title>Conserved non-coding elements in the most distant genera of cephalochordates: the Goldilocks principle.</title>
        <authorList>
            <person name="Yue J.X."/>
            <person name="Kozmikova I."/>
            <person name="Ono H."/>
            <person name="Nossa C.W."/>
            <person name="Kozmik Z."/>
            <person name="Putnam N.H."/>
            <person name="Yu J.K."/>
            <person name="Holland L.Z."/>
        </authorList>
    </citation>
    <scope>NUCLEOTIDE SEQUENCE</scope>
</reference>
<dbReference type="PROSITE" id="PS00383">
    <property type="entry name" value="TYR_PHOSPHATASE_1"/>
    <property type="match status" value="1"/>
</dbReference>
<keyword evidence="7" id="KW-0479">Metal-binding</keyword>
<dbReference type="PROSITE" id="PS00479">
    <property type="entry name" value="ZF_DAG_PE_1"/>
    <property type="match status" value="1"/>
</dbReference>
<evidence type="ECO:0000256" key="10">
    <source>
        <dbReference type="ARBA" id="ARBA00022912"/>
    </source>
</evidence>
<organism evidence="21 22">
    <name type="scientific">Branchiostoma floridae</name>
    <name type="common">Florida lancelet</name>
    <name type="synonym">Amphioxus</name>
    <dbReference type="NCBI Taxonomy" id="7739"/>
    <lineage>
        <taxon>Eukaryota</taxon>
        <taxon>Metazoa</taxon>
        <taxon>Chordata</taxon>
        <taxon>Cephalochordata</taxon>
        <taxon>Leptocardii</taxon>
        <taxon>Amphioxiformes</taxon>
        <taxon>Branchiostomatidae</taxon>
        <taxon>Branchiostoma</taxon>
    </lineage>
</organism>
<dbReference type="FunFam" id="2.30.29.30:FF:000039">
    <property type="entry name" value="Tensin 1"/>
    <property type="match status" value="1"/>
</dbReference>
<evidence type="ECO:0000256" key="3">
    <source>
        <dbReference type="ARBA" id="ARBA00004496"/>
    </source>
</evidence>
<dbReference type="GO" id="GO:0046872">
    <property type="term" value="F:metal ion binding"/>
    <property type="evidence" value="ECO:0007669"/>
    <property type="project" value="UniProtKB-KW"/>
</dbReference>
<name>A0A9J7K9A7_BRAFL</name>
<feature type="region of interest" description="Disordered" evidence="15">
    <location>
        <begin position="906"/>
        <end position="949"/>
    </location>
</feature>
<dbReference type="InterPro" id="IPR036860">
    <property type="entry name" value="SH2_dom_sf"/>
</dbReference>
<dbReference type="InterPro" id="IPR035012">
    <property type="entry name" value="Tensin-like_SH2"/>
</dbReference>
<dbReference type="SMART" id="SM00462">
    <property type="entry name" value="PTB"/>
    <property type="match status" value="1"/>
</dbReference>
<keyword evidence="9" id="KW-0862">Zinc</keyword>
<feature type="region of interest" description="Disordered" evidence="15">
    <location>
        <begin position="2292"/>
        <end position="2318"/>
    </location>
</feature>
<evidence type="ECO:0000256" key="9">
    <source>
        <dbReference type="ARBA" id="ARBA00022833"/>
    </source>
</evidence>
<evidence type="ECO:0000256" key="15">
    <source>
        <dbReference type="SAM" id="MobiDB-lite"/>
    </source>
</evidence>
<dbReference type="InterPro" id="IPR029023">
    <property type="entry name" value="Tensin_phosphatase"/>
</dbReference>
<dbReference type="SMART" id="SM00404">
    <property type="entry name" value="PTPc_motif"/>
    <property type="match status" value="1"/>
</dbReference>
<dbReference type="Gene3D" id="2.30.29.30">
    <property type="entry name" value="Pleckstrin-homology domain (PH domain)/Phosphotyrosine-binding domain (PTB)"/>
    <property type="match status" value="1"/>
</dbReference>
<evidence type="ECO:0000256" key="8">
    <source>
        <dbReference type="ARBA" id="ARBA00022801"/>
    </source>
</evidence>
<dbReference type="SUPFAM" id="SSF55550">
    <property type="entry name" value="SH2 domain"/>
    <property type="match status" value="1"/>
</dbReference>
<feature type="region of interest" description="Disordered" evidence="15">
    <location>
        <begin position="963"/>
        <end position="1097"/>
    </location>
</feature>
<dbReference type="PROSITE" id="PS50081">
    <property type="entry name" value="ZF_DAG_PE_2"/>
    <property type="match status" value="1"/>
</dbReference>
<feature type="compositionally biased region" description="Polar residues" evidence="15">
    <location>
        <begin position="1674"/>
        <end position="1684"/>
    </location>
</feature>
<feature type="compositionally biased region" description="Basic and acidic residues" evidence="15">
    <location>
        <begin position="748"/>
        <end position="758"/>
    </location>
</feature>
<reference evidence="21" key="2">
    <citation type="journal article" date="2020" name="Nat. Ecol. Evol.">
        <title>Deeply conserved synteny resolves early events in vertebrate evolution.</title>
        <authorList>
            <person name="Simakov O."/>
            <person name="Marletaz F."/>
            <person name="Yue J.X."/>
            <person name="O'Connell B."/>
            <person name="Jenkins J."/>
            <person name="Brandt A."/>
            <person name="Calef R."/>
            <person name="Tung C.H."/>
            <person name="Huang T.K."/>
            <person name="Schmutz J."/>
            <person name="Satoh N."/>
            <person name="Yu J.K."/>
            <person name="Putnam N.H."/>
            <person name="Green R.E."/>
            <person name="Rokhsar D.S."/>
        </authorList>
    </citation>
    <scope>NUCLEOTIDE SEQUENCE [LARGE SCALE GENOMIC DNA]</scope>
    <source>
        <strain evidence="21">S238N-H82</strain>
    </source>
</reference>
<dbReference type="InterPro" id="IPR013625">
    <property type="entry name" value="PTB"/>
</dbReference>
<dbReference type="Pfam" id="PF00017">
    <property type="entry name" value="SH2"/>
    <property type="match status" value="1"/>
</dbReference>
<dbReference type="SMART" id="SM00109">
    <property type="entry name" value="C1"/>
    <property type="match status" value="1"/>
</dbReference>
<evidence type="ECO:0000259" key="19">
    <source>
        <dbReference type="PROSITE" id="PS51181"/>
    </source>
</evidence>
<evidence type="ECO:0000256" key="6">
    <source>
        <dbReference type="ARBA" id="ARBA00022553"/>
    </source>
</evidence>
<keyword evidence="6" id="KW-0597">Phosphoprotein</keyword>
<evidence type="ECO:0000256" key="1">
    <source>
        <dbReference type="ARBA" id="ARBA00004246"/>
    </source>
</evidence>
<feature type="region of interest" description="Disordered" evidence="15">
    <location>
        <begin position="1982"/>
        <end position="2151"/>
    </location>
</feature>
<dbReference type="GeneID" id="118406137"/>
<dbReference type="SUPFAM" id="SSF50729">
    <property type="entry name" value="PH domain-like"/>
    <property type="match status" value="1"/>
</dbReference>
<feature type="compositionally biased region" description="Polar residues" evidence="15">
    <location>
        <begin position="1723"/>
        <end position="1746"/>
    </location>
</feature>
<dbReference type="PANTHER" id="PTHR45734:SF10">
    <property type="entry name" value="BLISTERY, ISOFORM A"/>
    <property type="match status" value="1"/>
</dbReference>
<evidence type="ECO:0000256" key="14">
    <source>
        <dbReference type="PROSITE-ProRule" id="PRU00191"/>
    </source>
</evidence>
<evidence type="ECO:0000259" key="18">
    <source>
        <dbReference type="PROSITE" id="PS50081"/>
    </source>
</evidence>
<evidence type="ECO:0000313" key="22">
    <source>
        <dbReference type="RefSeq" id="XP_035661896.1"/>
    </source>
</evidence>
<comment type="similarity">
    <text evidence="4">Belongs to the PTEN phosphatase protein family.</text>
</comment>
<feature type="region of interest" description="Disordered" evidence="15">
    <location>
        <begin position="1295"/>
        <end position="1372"/>
    </location>
</feature>
<feature type="compositionally biased region" description="Polar residues" evidence="15">
    <location>
        <begin position="1206"/>
        <end position="1219"/>
    </location>
</feature>
<proteinExistence type="inferred from homology"/>
<dbReference type="FunFam" id="3.30.505.10:FF:000002">
    <property type="entry name" value="Tensin 1"/>
    <property type="match status" value="1"/>
</dbReference>
<dbReference type="GO" id="GO:0042995">
    <property type="term" value="C:cell projection"/>
    <property type="evidence" value="ECO:0007669"/>
    <property type="project" value="UniProtKB-SubCell"/>
</dbReference>
<dbReference type="OrthoDB" id="6273691at2759"/>
<keyword evidence="12 14" id="KW-0727">SH2 domain</keyword>
<gene>
    <name evidence="22" type="primary">LOC118406137</name>
</gene>
<keyword evidence="10" id="KW-0904">Protein phosphatase</keyword>
<feature type="region of interest" description="Disordered" evidence="15">
    <location>
        <begin position="786"/>
        <end position="847"/>
    </location>
</feature>
<dbReference type="InterPro" id="IPR029021">
    <property type="entry name" value="Prot-tyrosine_phosphatase-like"/>
</dbReference>
<dbReference type="CDD" id="cd20826">
    <property type="entry name" value="C1_TNS2-like"/>
    <property type="match status" value="1"/>
</dbReference>
<dbReference type="InterPro" id="IPR002219">
    <property type="entry name" value="PKC_DAG/PE"/>
</dbReference>
<dbReference type="InterPro" id="IPR014020">
    <property type="entry name" value="Tensin_C2-dom"/>
</dbReference>
<dbReference type="PROSITE" id="PS50056">
    <property type="entry name" value="TYR_PHOSPHATASE_2"/>
    <property type="match status" value="1"/>
</dbReference>
<sequence>MEPSGTALLGSVCPSCMLTLPNHTQLQHHWIQFHCKLPDDDADSDEGLPTPQDIESQSHTFKLKTFNKRPKSCSLCKQVIWNEGLSCRVCKYACHRKCEPRVMTACVPPVNYELPSNEGLARQNSSKAQPPTTSKTMMSSHVRHKGPTKGRGQYGDDSFDLDLTYITERIIAMSFPAGGLESTYRNNLKDVAKMLQTKHGDNYMIFNVSEKRYDISKLNTQVLDFGWPDHHAPPLERLCSICKSMDSWLNSDPNHVVVVHCKGGKGRTGVVIAAYMHYSNICASAEQALDRFAMKRFYDEKVAGVTQPSQRRYVHYFAGLLSGNIKMNNNPLFLHNIVIHGIPNFDSKGEAPSKLTTTKLFRNSRKALRRILEIGCRPFVKIYQAMQPIYTTGVYNVTADMSRICIAVEPGLQLRGDILIKCYHKKYRSATRDVIFRVQFHTCAISDYGLIFPKAELDEAFKDDRFPDNGKIEFIFSASPAPMQGNGIVRNEKTIAVDTNTNDPLIRWDSYENFNQTRSDSSECEVEVEHERGPVDGSLYAQVRKKERKSSSDRENENIPSPTTNGPTSLPNGPATFSVSSDSGNSSTTERSDRGELSPYSPAIDPNSSNLDELLDNVELAVEKSEPRMVNGVFPETVETHSRNVEVDEAGNVVSQESKSRVWELRQNKPGSKMEQRVQTSHQTVTIQHHTVNGKDVPKVEKYEKLEIVNGVNGPATDRSPGGSYKLTELDRETDILDDSPPVKSQPRGRDPMMELHIGDLQGPPSPENIQNVEVQQQVRRAYTVNVQQQRNSPQMTNRSKPAASNPQPDKPVMNGPIRANPVPSNPSPQANIRSPPPVSASPTPEEMAGLTWLQQQQLKLKRKREMQRFGQTYAPDYSTSSSPLQAHPGSSLITTTSVQTFTYNTTSTSSPLAASPQSSPQIQTTSPAPGRSVTAQATVVSQQPPQKQVVTQEKTFQEYTNELLSKKPPAPQRMHSPKRSERKQVTPTTTVTVTPVLERPASPQVPTRSSSRDAMMRRGWQSHGRPLGRQMSDTTHDRERPFVQPKGYEPLVTTTPVQPYQSTSYTSSYSSVSSTPSSSPHIGLRATPPPTRKAAPDPDFGIYSKAEMEADQGAEKKGLVGQRVKEFEGTLRFAGNWPYRLESEMAGTMHGTGSRYVNGTSGNPQENGSHLGWNDYHSKLRQLQEDLKVDEQRPGPSRYLRRTRSTSGYESDSATYSPPSLRRREPVERCLSPELVHTLSKNPGARPKELFTFEEEEEANDEVFVEEELWDYNTPISKVLSDIHSYLEDLDEASQLDRGQGLRRPTSPDSVDGYGEPTTPNFPVTPRTPYANLGKSPTGKSPIYGKTPLSELGLKGMEPISPPSPPQEGQKDLLARSFVEQRAESAVRKGFKPGELTPMTKWSYTAKATGPKYTQAGGAPPDREPEMTTPMDQNLTVEVDSLTADLTSSFVGGEEPRVLPQAPPSPDIWEVGPTQVNGRGPYDRGPGSYDRGPGSYDRGPGSYDRGPGSYGRGLGWYGQEDAPRTETNVLQKSSILTTTVSTTKTPGRQPSEVRVQEIEVSAQNSASPRGIPRSASVRPENPVLGETWEQQRSVSPVSVEASPPNRPVSPQKTAISPVSRGAPLHIEEEEEPALTPTILSLGFKQLSGEEQKRNVSPQPRSPPRERLPAENSHPITAQRQQVWSPPDMSVTEVDFQQTRRSPVHHELPRPRKKTSPVVIENSYVSKQETQRPLSPTRNRNASSPDYFNYSHKQEVVEPWDFSHPSPPPQRRAVSPLLTTVSSTSRTVTVTGTTQPQSQTNNPTFLTSDPPLSQEPKPFPKEHQTKTVTFTRERTANSVNSPPPQSQNTHYKTPNLPLYQSPSRERGLSPPRGYPRALTPPESRRKVSPPLEDRTPSPPFDVIALPSDTEVFVEDIGLHSVPPGYAAFPPYTPSRTPSTSSTRSSPNFLSTSKSGESHYMFLDEFSQQLQSQQARYATLQLPPSRPARSEPPQEARFPVHLSTPSPSSEGMRPERASRPKSQPVHYISQHTPPSRPAISETSKEASFSTRLQTTRERQVTTPGGTYHPPSQHRPPYQPSLDHTPPQLTQHPPPPQERSFLPRYRTISTASTSSERSMPSPASSLGTLPAGSMANGSQGPASGRSSPASVYFQSQRSSMTSLADSGVEVFRSGTPMFVKDTSSYWYKPNISRDEAIAMLKDKAPGTFIVRDSHSFPGAFGLALKVATPPPAVLQQGRKGDMSNELVRHFLIEPTSRGVKLKGCANEPVFGSLSALVYQHSITPLALPCKLLLPETDPADPTPPAESAKPAETPTPQRRTENEIESIELIEMEVQAADPGLLAATSPSAVSSPKPDLGGSSAQTLLQQGAACNVLYINSIDMESLTGPNAVRKAMAVTTSLDPPPTATIVHFKVSSQGITLTDSERKIFFRRHYPVNSVTYCGMDPEDRRWKHTGQSSTLSAKCFGFVARKVGSSVDNACHLFAELDPDQPASAIVNFVSKVMIGSHRRESGGSQQSIQSI</sequence>
<dbReference type="Gene3D" id="3.30.60.20">
    <property type="match status" value="1"/>
</dbReference>
<feature type="compositionally biased region" description="Basic and acidic residues" evidence="15">
    <location>
        <begin position="1818"/>
        <end position="1835"/>
    </location>
</feature>
<reference evidence="22" key="3">
    <citation type="submission" date="2025-08" db="UniProtKB">
        <authorList>
            <consortium name="RefSeq"/>
        </authorList>
    </citation>
    <scope>IDENTIFICATION</scope>
</reference>
<keyword evidence="11" id="KW-0965">Cell junction</keyword>
<dbReference type="RefSeq" id="XP_035661896.1">
    <property type="nucleotide sequence ID" value="XM_035806003.1"/>
</dbReference>
<feature type="region of interest" description="Disordered" evidence="15">
    <location>
        <begin position="1408"/>
        <end position="1430"/>
    </location>
</feature>
<feature type="region of interest" description="Disordered" evidence="15">
    <location>
        <begin position="1187"/>
        <end position="1227"/>
    </location>
</feature>